<dbReference type="GO" id="GO:0071949">
    <property type="term" value="F:FAD binding"/>
    <property type="evidence" value="ECO:0007669"/>
    <property type="project" value="InterPro"/>
</dbReference>
<dbReference type="GeneID" id="93700951"/>
<dbReference type="InterPro" id="IPR050493">
    <property type="entry name" value="FAD-dep_Monooxygenase_BioMet"/>
</dbReference>
<gene>
    <name evidence="6" type="ORF">BEH_09025</name>
</gene>
<dbReference type="PRINTS" id="PR00420">
    <property type="entry name" value="RNGMNOXGNASE"/>
</dbReference>
<dbReference type="InterPro" id="IPR002938">
    <property type="entry name" value="FAD-bd"/>
</dbReference>
<dbReference type="KEGG" id="beo:BEH_09025"/>
<sequence>MKLKNKGKSDLRVVIIGGGIGGTAAAVALQNEGIHAEIYEQASAIKEVGAGIGIRPPSVELFKDWEIYKEIENKSWQSDFMEILTGNRDLLIKEEWPLLTENSDERWARLIHRADLIHTLISQLPHESVHLNHKCEQVINYDDYAEAHFTNGITIEADLVISADGIHSKTRSMFCNVAPVYSGYHAYRAIINEKDTFGLASDNTLRIFVDGQVQVYLLPLQYRKQISVDITVPSKDPSWRPGIKKKDILKHLRNFDPKIQQIVESIEEFNCRALYDIDPLERWSSNCITLIGDAAHAMLHNQGQGANMAIQDAGALAIALREADSIPEALRQYELWRKPITTRYQKLSRQFPSEQNETAFPEKNYF</sequence>
<dbReference type="Gene3D" id="3.50.50.60">
    <property type="entry name" value="FAD/NAD(P)-binding domain"/>
    <property type="match status" value="1"/>
</dbReference>
<accession>A0A0H4KVB6</accession>
<dbReference type="InterPro" id="IPR036188">
    <property type="entry name" value="FAD/NAD-bd_sf"/>
</dbReference>
<reference evidence="7" key="2">
    <citation type="submission" date="2015-06" db="EMBL/GenBank/DDBJ databases">
        <title>Genome Sequence of Bacillus endophyticus and Analysis of its Companion Mechanism in the Ketogulonigenium vulgare-Bacillus strain Consortium.</title>
        <authorList>
            <person name="Jia N."/>
            <person name="Du J."/>
            <person name="Ding M.-Z."/>
            <person name="Gao F."/>
            <person name="Yuan Y.-J."/>
        </authorList>
    </citation>
    <scope>NUCLEOTIDE SEQUENCE [LARGE SCALE GENOMIC DNA]</scope>
    <source>
        <strain evidence="7">Hbe603</strain>
    </source>
</reference>
<evidence type="ECO:0000313" key="6">
    <source>
        <dbReference type="EMBL" id="AKO92223.1"/>
    </source>
</evidence>
<dbReference type="SUPFAM" id="SSF51905">
    <property type="entry name" value="FAD/NAD(P)-binding domain"/>
    <property type="match status" value="1"/>
</dbReference>
<dbReference type="PATRIC" id="fig|135735.6.peg.1867"/>
<organism evidence="6 7">
    <name type="scientific">Priestia filamentosa</name>
    <dbReference type="NCBI Taxonomy" id="1402861"/>
    <lineage>
        <taxon>Bacteria</taxon>
        <taxon>Bacillati</taxon>
        <taxon>Bacillota</taxon>
        <taxon>Bacilli</taxon>
        <taxon>Bacillales</taxon>
        <taxon>Bacillaceae</taxon>
        <taxon>Priestia</taxon>
    </lineage>
</organism>
<dbReference type="AlphaFoldDB" id="A0A1X7DZ46"/>
<dbReference type="GO" id="GO:0004497">
    <property type="term" value="F:monooxygenase activity"/>
    <property type="evidence" value="ECO:0007669"/>
    <property type="project" value="UniProtKB-KW"/>
</dbReference>
<dbReference type="EMBL" id="CP011974">
    <property type="protein sequence ID" value="AKO92223.1"/>
    <property type="molecule type" value="Genomic_DNA"/>
</dbReference>
<proteinExistence type="predicted"/>
<keyword evidence="5 6" id="KW-0503">Monooxygenase</keyword>
<protein>
    <submittedName>
        <fullName evidence="6">Monooxygenase</fullName>
    </submittedName>
</protein>
<keyword evidence="4" id="KW-0560">Oxidoreductase</keyword>
<keyword evidence="7" id="KW-1185">Reference proteome</keyword>
<evidence type="ECO:0000256" key="3">
    <source>
        <dbReference type="ARBA" id="ARBA00022827"/>
    </source>
</evidence>
<accession>A0A1X7DZ46</accession>
<name>A0A1X7DZ46_9BACI</name>
<dbReference type="RefSeq" id="WP_046217066.1">
    <property type="nucleotide sequence ID" value="NZ_CP011974.1"/>
</dbReference>
<dbReference type="Pfam" id="PF01494">
    <property type="entry name" value="FAD_binding_3"/>
    <property type="match status" value="1"/>
</dbReference>
<reference evidence="6 7" key="1">
    <citation type="journal article" date="2015" name="PLoS ONE">
        <title>Genome Sequence of Bacillus endophyticus and Analysis of Its Companion Mechanism in the Ketogulonigenium vulgare-Bacillus Strain Consortium.</title>
        <authorList>
            <person name="Jia N."/>
            <person name="Du J."/>
            <person name="Ding M.Z."/>
            <person name="Gao F."/>
            <person name="Yuan Y.J."/>
        </authorList>
    </citation>
    <scope>NUCLEOTIDE SEQUENCE [LARGE SCALE GENOMIC DNA]</scope>
    <source>
        <strain evidence="6 7">Hbe603</strain>
    </source>
</reference>
<dbReference type="PANTHER" id="PTHR13789:SF318">
    <property type="entry name" value="GERANYLGERANYL DIPHOSPHATE REDUCTASE"/>
    <property type="match status" value="1"/>
</dbReference>
<evidence type="ECO:0000256" key="4">
    <source>
        <dbReference type="ARBA" id="ARBA00023002"/>
    </source>
</evidence>
<dbReference type="PANTHER" id="PTHR13789">
    <property type="entry name" value="MONOOXYGENASE"/>
    <property type="match status" value="1"/>
</dbReference>
<dbReference type="Proteomes" id="UP000036202">
    <property type="component" value="Chromosome"/>
</dbReference>
<comment type="cofactor">
    <cofactor evidence="1">
        <name>FAD</name>
        <dbReference type="ChEBI" id="CHEBI:57692"/>
    </cofactor>
</comment>
<dbReference type="OrthoDB" id="9766816at2"/>
<evidence type="ECO:0000256" key="1">
    <source>
        <dbReference type="ARBA" id="ARBA00001974"/>
    </source>
</evidence>
<evidence type="ECO:0000256" key="5">
    <source>
        <dbReference type="ARBA" id="ARBA00023033"/>
    </source>
</evidence>
<keyword evidence="2" id="KW-0285">Flavoprotein</keyword>
<evidence type="ECO:0000256" key="2">
    <source>
        <dbReference type="ARBA" id="ARBA00022630"/>
    </source>
</evidence>
<keyword evidence="3" id="KW-0274">FAD</keyword>
<dbReference type="SUPFAM" id="SSF54373">
    <property type="entry name" value="FAD-linked reductases, C-terminal domain"/>
    <property type="match status" value="1"/>
</dbReference>
<evidence type="ECO:0000313" key="7">
    <source>
        <dbReference type="Proteomes" id="UP000036202"/>
    </source>
</evidence>